<dbReference type="InterPro" id="IPR036737">
    <property type="entry name" value="OmpA-like_sf"/>
</dbReference>
<evidence type="ECO:0000313" key="4">
    <source>
        <dbReference type="EMBL" id="TXC68251.1"/>
    </source>
</evidence>
<protein>
    <submittedName>
        <fullName evidence="4">OmpA family protein</fullName>
    </submittedName>
</protein>
<evidence type="ECO:0000259" key="3">
    <source>
        <dbReference type="PROSITE" id="PS51123"/>
    </source>
</evidence>
<feature type="signal peptide" evidence="2">
    <location>
        <begin position="1"/>
        <end position="33"/>
    </location>
</feature>
<keyword evidence="1" id="KW-0472">Membrane</keyword>
<keyword evidence="5" id="KW-1185">Reference proteome</keyword>
<dbReference type="EMBL" id="VOPY01000003">
    <property type="protein sequence ID" value="TXC68251.1"/>
    <property type="molecule type" value="Genomic_DNA"/>
</dbReference>
<feature type="domain" description="OmpA-like" evidence="3">
    <location>
        <begin position="77"/>
        <end position="186"/>
    </location>
</feature>
<dbReference type="InterPro" id="IPR006665">
    <property type="entry name" value="OmpA-like"/>
</dbReference>
<dbReference type="AlphaFoldDB" id="A0A5C6U808"/>
<comment type="caution">
    <text evidence="4">The sequence shown here is derived from an EMBL/GenBank/DDBJ whole genome shotgun (WGS) entry which is preliminary data.</text>
</comment>
<evidence type="ECO:0000256" key="1">
    <source>
        <dbReference type="PROSITE-ProRule" id="PRU00473"/>
    </source>
</evidence>
<feature type="chain" id="PRO_5022809899" evidence="2">
    <location>
        <begin position="34"/>
        <end position="186"/>
    </location>
</feature>
<dbReference type="PROSITE" id="PS51123">
    <property type="entry name" value="OMPA_2"/>
    <property type="match status" value="1"/>
</dbReference>
<evidence type="ECO:0000313" key="5">
    <source>
        <dbReference type="Proteomes" id="UP000321129"/>
    </source>
</evidence>
<dbReference type="InterPro" id="IPR050330">
    <property type="entry name" value="Bact_OuterMem_StrucFunc"/>
</dbReference>
<dbReference type="Gene3D" id="3.30.1330.60">
    <property type="entry name" value="OmpA-like domain"/>
    <property type="match status" value="1"/>
</dbReference>
<keyword evidence="2" id="KW-0732">Signal</keyword>
<dbReference type="SUPFAM" id="SSF103088">
    <property type="entry name" value="OmpA-like"/>
    <property type="match status" value="1"/>
</dbReference>
<dbReference type="Proteomes" id="UP000321129">
    <property type="component" value="Unassembled WGS sequence"/>
</dbReference>
<evidence type="ECO:0000256" key="2">
    <source>
        <dbReference type="SAM" id="SignalP"/>
    </source>
</evidence>
<reference evidence="4 5" key="1">
    <citation type="submission" date="2019-08" db="EMBL/GenBank/DDBJ databases">
        <title>Sphingorhabdus soil sp. nov., isolated from arctic soil.</title>
        <authorList>
            <person name="Liu Y."/>
        </authorList>
    </citation>
    <scope>NUCLEOTIDE SEQUENCE [LARGE SCALE GENOMIC DNA]</scope>
    <source>
        <strain evidence="4 5">D-2Q-5-6</strain>
    </source>
</reference>
<dbReference type="PANTHER" id="PTHR30329">
    <property type="entry name" value="STATOR ELEMENT OF FLAGELLAR MOTOR COMPLEX"/>
    <property type="match status" value="1"/>
</dbReference>
<dbReference type="PANTHER" id="PTHR30329:SF17">
    <property type="entry name" value="LIPOPROTEIN YFIB-RELATED"/>
    <property type="match status" value="1"/>
</dbReference>
<sequence>MPIECATTKRARAALPIALAGCLVLAGCNGDNANGNAAAANETVVINDQPNDMAMAGKDDVAVYSPDEVRRYLSGDEAVGKRFELDRVTFASGSATLDAAAKAQIADVAGVLKDFPTAAITVTAFADPEGTVEANRKLAADRALAVQQALGAAGIPDTAVNMIIGGEIGTSVNRDKRRVEFMVERR</sequence>
<dbReference type="Pfam" id="PF00691">
    <property type="entry name" value="OmpA"/>
    <property type="match status" value="1"/>
</dbReference>
<dbReference type="GO" id="GO:0016020">
    <property type="term" value="C:membrane"/>
    <property type="evidence" value="ECO:0007669"/>
    <property type="project" value="UniProtKB-UniRule"/>
</dbReference>
<name>A0A5C6U808_9SPHN</name>
<proteinExistence type="predicted"/>
<accession>A0A5C6U808</accession>
<organism evidence="4 5">
    <name type="scientific">Flavisphingopyxis soli</name>
    <dbReference type="NCBI Taxonomy" id="2601267"/>
    <lineage>
        <taxon>Bacteria</taxon>
        <taxon>Pseudomonadati</taxon>
        <taxon>Pseudomonadota</taxon>
        <taxon>Alphaproteobacteria</taxon>
        <taxon>Sphingomonadales</taxon>
        <taxon>Sphingopyxidaceae</taxon>
        <taxon>Flavisphingopyxis</taxon>
    </lineage>
</organism>
<dbReference type="RefSeq" id="WP_147123482.1">
    <property type="nucleotide sequence ID" value="NZ_VOPY01000003.1"/>
</dbReference>
<gene>
    <name evidence="4" type="ORF">FSZ31_11230</name>
</gene>
<dbReference type="CDD" id="cd07185">
    <property type="entry name" value="OmpA_C-like"/>
    <property type="match status" value="1"/>
</dbReference>